<feature type="transmembrane region" description="Helical" evidence="9">
    <location>
        <begin position="162"/>
        <end position="182"/>
    </location>
</feature>
<gene>
    <name evidence="10" type="ORF">DES51_11726</name>
</gene>
<dbReference type="GO" id="GO:0015649">
    <property type="term" value="F:2-keto-3-deoxygluconate:proton symporter activity"/>
    <property type="evidence" value="ECO:0007669"/>
    <property type="project" value="InterPro"/>
</dbReference>
<feature type="transmembrane region" description="Helical" evidence="9">
    <location>
        <begin position="221"/>
        <end position="243"/>
    </location>
</feature>
<keyword evidence="4" id="KW-0762">Sugar transport</keyword>
<keyword evidence="11" id="KW-1185">Reference proteome</keyword>
<keyword evidence="7 9" id="KW-1133">Transmembrane helix</keyword>
<keyword evidence="3" id="KW-1003">Cell membrane</keyword>
<evidence type="ECO:0000313" key="11">
    <source>
        <dbReference type="Proteomes" id="UP000247612"/>
    </source>
</evidence>
<feature type="transmembrane region" description="Helical" evidence="9">
    <location>
        <begin position="250"/>
        <end position="269"/>
    </location>
</feature>
<accession>A0A318KT37</accession>
<keyword evidence="5 9" id="KW-0812">Transmembrane</keyword>
<dbReference type="InterPro" id="IPR004684">
    <property type="entry name" value="2keto-3dGluconate_permease"/>
</dbReference>
<evidence type="ECO:0000256" key="6">
    <source>
        <dbReference type="ARBA" id="ARBA00022847"/>
    </source>
</evidence>
<dbReference type="OrthoDB" id="2833at2"/>
<evidence type="ECO:0000256" key="7">
    <source>
        <dbReference type="ARBA" id="ARBA00022989"/>
    </source>
</evidence>
<evidence type="ECO:0000256" key="4">
    <source>
        <dbReference type="ARBA" id="ARBA00022597"/>
    </source>
</evidence>
<feature type="transmembrane region" description="Helical" evidence="9">
    <location>
        <begin position="138"/>
        <end position="156"/>
    </location>
</feature>
<evidence type="ECO:0000256" key="1">
    <source>
        <dbReference type="ARBA" id="ARBA00006430"/>
    </source>
</evidence>
<dbReference type="GO" id="GO:0016020">
    <property type="term" value="C:membrane"/>
    <property type="evidence" value="ECO:0007669"/>
    <property type="project" value="InterPro"/>
</dbReference>
<evidence type="ECO:0000256" key="9">
    <source>
        <dbReference type="SAM" id="Phobius"/>
    </source>
</evidence>
<keyword evidence="8 9" id="KW-0472">Membrane</keyword>
<name>A0A318KT37_9FIRM</name>
<keyword evidence="2" id="KW-0813">Transport</keyword>
<evidence type="ECO:0000256" key="3">
    <source>
        <dbReference type="ARBA" id="ARBA00022475"/>
    </source>
</evidence>
<protein>
    <submittedName>
        <fullName evidence="10">2-keto-3-deoxygluconate permease</fullName>
    </submittedName>
</protein>
<keyword evidence="6" id="KW-0769">Symport</keyword>
<dbReference type="Proteomes" id="UP000247612">
    <property type="component" value="Unassembled WGS sequence"/>
</dbReference>
<feature type="transmembrane region" description="Helical" evidence="9">
    <location>
        <begin position="78"/>
        <end position="96"/>
    </location>
</feature>
<dbReference type="RefSeq" id="WP_022937346.1">
    <property type="nucleotide sequence ID" value="NZ_CABKRQ010000002.1"/>
</dbReference>
<dbReference type="AlphaFoldDB" id="A0A318KT37"/>
<feature type="transmembrane region" description="Helical" evidence="9">
    <location>
        <begin position="12"/>
        <end position="35"/>
    </location>
</feature>
<comment type="caution">
    <text evidence="10">The sequence shown here is derived from an EMBL/GenBank/DDBJ whole genome shotgun (WGS) entry which is preliminary data.</text>
</comment>
<dbReference type="EMBL" id="QJKH01000017">
    <property type="protein sequence ID" value="PXX75842.1"/>
    <property type="molecule type" value="Genomic_DNA"/>
</dbReference>
<proteinExistence type="inferred from homology"/>
<evidence type="ECO:0000256" key="2">
    <source>
        <dbReference type="ARBA" id="ARBA00022448"/>
    </source>
</evidence>
<dbReference type="Pfam" id="PF03812">
    <property type="entry name" value="KdgT"/>
    <property type="match status" value="1"/>
</dbReference>
<organism evidence="10 11">
    <name type="scientific">Dielma fastidiosa</name>
    <dbReference type="NCBI Taxonomy" id="1034346"/>
    <lineage>
        <taxon>Bacteria</taxon>
        <taxon>Bacillati</taxon>
        <taxon>Bacillota</taxon>
        <taxon>Erysipelotrichia</taxon>
        <taxon>Erysipelotrichales</taxon>
        <taxon>Erysipelotrichaceae</taxon>
        <taxon>Dielma</taxon>
    </lineage>
</organism>
<evidence type="ECO:0000256" key="5">
    <source>
        <dbReference type="ARBA" id="ARBA00022692"/>
    </source>
</evidence>
<feature type="transmembrane region" description="Helical" evidence="9">
    <location>
        <begin position="194"/>
        <end position="215"/>
    </location>
</feature>
<feature type="transmembrane region" description="Helical" evidence="9">
    <location>
        <begin position="281"/>
        <end position="300"/>
    </location>
</feature>
<evidence type="ECO:0000256" key="8">
    <source>
        <dbReference type="ARBA" id="ARBA00023136"/>
    </source>
</evidence>
<reference evidence="10 11" key="1">
    <citation type="submission" date="2018-05" db="EMBL/GenBank/DDBJ databases">
        <title>Genomic Encyclopedia of Type Strains, Phase IV (KMG-IV): sequencing the most valuable type-strain genomes for metagenomic binning, comparative biology and taxonomic classification.</title>
        <authorList>
            <person name="Goeker M."/>
        </authorList>
    </citation>
    <scope>NUCLEOTIDE SEQUENCE [LARGE SCALE GENOMIC DNA]</scope>
    <source>
        <strain evidence="10 11">JC118</strain>
    </source>
</reference>
<feature type="transmembrane region" description="Helical" evidence="9">
    <location>
        <begin position="102"/>
        <end position="126"/>
    </location>
</feature>
<dbReference type="STRING" id="1034346.GCA_000313565_01032"/>
<sequence>MKAAALIRRIPVGMMLVPVFLGALCNTFCPGLLAIGDPFTVTFTKSGLMTIIGLMLFFTGTQMDFITIRKVAKRGLPLALFKLLLYFIFGTFMLRYMPAEGIFQISSLAWITAYMSCNSALYLSIVNELGDSIDQANFGLMTLIGLPNIALLLFSFSSQGNLINSLLAMLLPLLLGIGCNLLDSEFKEMFKDGTQCLIPLAGFAFGTNISLITMFECGFQGLLLCGCTLLLSLIPALLFDCLILKQPGHAAIASCGLSGVSLSLPYLAAQINPAFEPYVGSATAQCALALVITTFALPYLTRLWAHYREKAKVKAVIH</sequence>
<comment type="similarity">
    <text evidence="1">Belongs to the KdgT transporter family.</text>
</comment>
<feature type="transmembrane region" description="Helical" evidence="9">
    <location>
        <begin position="47"/>
        <end position="66"/>
    </location>
</feature>
<evidence type="ECO:0000313" key="10">
    <source>
        <dbReference type="EMBL" id="PXX75842.1"/>
    </source>
</evidence>